<dbReference type="GO" id="GO:0005737">
    <property type="term" value="C:cytoplasm"/>
    <property type="evidence" value="ECO:0007669"/>
    <property type="project" value="UniProtKB-SubCell"/>
</dbReference>
<dbReference type="InterPro" id="IPR003783">
    <property type="entry name" value="Regulatory_RecX"/>
</dbReference>
<dbReference type="InterPro" id="IPR036388">
    <property type="entry name" value="WH-like_DNA-bd_sf"/>
</dbReference>
<evidence type="ECO:0000256" key="5">
    <source>
        <dbReference type="HAMAP-Rule" id="MF_01114"/>
    </source>
</evidence>
<proteinExistence type="inferred from homology"/>
<dbReference type="PANTHER" id="PTHR33602:SF1">
    <property type="entry name" value="REGULATORY PROTEIN RECX FAMILY PROTEIN"/>
    <property type="match status" value="1"/>
</dbReference>
<dbReference type="EMBL" id="VUNS01000014">
    <property type="protein sequence ID" value="MST97981.1"/>
    <property type="molecule type" value="Genomic_DNA"/>
</dbReference>
<evidence type="ECO:0000256" key="4">
    <source>
        <dbReference type="ARBA" id="ARBA00022490"/>
    </source>
</evidence>
<evidence type="ECO:0000259" key="7">
    <source>
        <dbReference type="Pfam" id="PF21982"/>
    </source>
</evidence>
<accession>A0A844G5Y7</accession>
<dbReference type="GO" id="GO:0006282">
    <property type="term" value="P:regulation of DNA repair"/>
    <property type="evidence" value="ECO:0007669"/>
    <property type="project" value="UniProtKB-UniRule"/>
</dbReference>
<evidence type="ECO:0000256" key="3">
    <source>
        <dbReference type="ARBA" id="ARBA00018111"/>
    </source>
</evidence>
<protein>
    <recommendedName>
        <fullName evidence="3 5">Regulatory protein RecX</fullName>
    </recommendedName>
</protein>
<evidence type="ECO:0000313" key="9">
    <source>
        <dbReference type="Proteomes" id="UP000435649"/>
    </source>
</evidence>
<dbReference type="InterPro" id="IPR053924">
    <property type="entry name" value="RecX_HTH_2nd"/>
</dbReference>
<dbReference type="RefSeq" id="WP_106055610.1">
    <property type="nucleotide sequence ID" value="NZ_CALXOB010000029.1"/>
</dbReference>
<dbReference type="AlphaFoldDB" id="A0A844G5Y7"/>
<dbReference type="InterPro" id="IPR053926">
    <property type="entry name" value="RecX_HTH_1st"/>
</dbReference>
<gene>
    <name evidence="5" type="primary">recX</name>
    <name evidence="8" type="ORF">FYJ85_13120</name>
</gene>
<comment type="caution">
    <text evidence="8">The sequence shown here is derived from an EMBL/GenBank/DDBJ whole genome shotgun (WGS) entry which is preliminary data.</text>
</comment>
<comment type="function">
    <text evidence="5">Modulates RecA activity.</text>
</comment>
<evidence type="ECO:0000313" key="8">
    <source>
        <dbReference type="EMBL" id="MST97981.1"/>
    </source>
</evidence>
<keyword evidence="4 5" id="KW-0963">Cytoplasm</keyword>
<evidence type="ECO:0000256" key="2">
    <source>
        <dbReference type="ARBA" id="ARBA00009695"/>
    </source>
</evidence>
<comment type="similarity">
    <text evidence="2 5">Belongs to the RecX family.</text>
</comment>
<keyword evidence="9" id="KW-1185">Reference proteome</keyword>
<evidence type="ECO:0000259" key="6">
    <source>
        <dbReference type="Pfam" id="PF02631"/>
    </source>
</evidence>
<dbReference type="Pfam" id="PF21982">
    <property type="entry name" value="RecX_HTH1"/>
    <property type="match status" value="1"/>
</dbReference>
<sequence>MEKPKKSAMEKAMRLLSRRALSERELLNKLCAAGYPFREARDAVAECRKRGYVNDEAFAADYTELLAGRCLGGRRIRLALRKRGIPAELQEEPLEAAAETEAERASEALAYKLRLLARETDPRRKREKAFRFLIGRGFSCESCRTALERADFDPEE</sequence>
<name>A0A844G5Y7_9BACT</name>
<dbReference type="Pfam" id="PF02631">
    <property type="entry name" value="RecX_HTH2"/>
    <property type="match status" value="1"/>
</dbReference>
<reference evidence="8 9" key="1">
    <citation type="submission" date="2019-08" db="EMBL/GenBank/DDBJ databases">
        <title>In-depth cultivation of the pig gut microbiome towards novel bacterial diversity and tailored functional studies.</title>
        <authorList>
            <person name="Wylensek D."/>
            <person name="Hitch T.C.A."/>
            <person name="Clavel T."/>
        </authorList>
    </citation>
    <scope>NUCLEOTIDE SEQUENCE [LARGE SCALE GENOMIC DNA]</scope>
    <source>
        <strain evidence="8 9">BBE-744-WT-12</strain>
    </source>
</reference>
<comment type="subcellular location">
    <subcellularLocation>
        <location evidence="1 5">Cytoplasm</location>
    </subcellularLocation>
</comment>
<dbReference type="Proteomes" id="UP000435649">
    <property type="component" value="Unassembled WGS sequence"/>
</dbReference>
<feature type="domain" description="RecX first three-helical" evidence="7">
    <location>
        <begin position="8"/>
        <end position="47"/>
    </location>
</feature>
<dbReference type="PANTHER" id="PTHR33602">
    <property type="entry name" value="REGULATORY PROTEIN RECX FAMILY PROTEIN"/>
    <property type="match status" value="1"/>
</dbReference>
<organism evidence="8 9">
    <name type="scientific">Victivallis lenta</name>
    <dbReference type="NCBI Taxonomy" id="2606640"/>
    <lineage>
        <taxon>Bacteria</taxon>
        <taxon>Pseudomonadati</taxon>
        <taxon>Lentisphaerota</taxon>
        <taxon>Lentisphaeria</taxon>
        <taxon>Victivallales</taxon>
        <taxon>Victivallaceae</taxon>
        <taxon>Victivallis</taxon>
    </lineage>
</organism>
<feature type="domain" description="RecX second three-helical" evidence="6">
    <location>
        <begin position="54"/>
        <end position="92"/>
    </location>
</feature>
<dbReference type="HAMAP" id="MF_01114">
    <property type="entry name" value="RecX"/>
    <property type="match status" value="1"/>
</dbReference>
<dbReference type="Gene3D" id="1.10.10.10">
    <property type="entry name" value="Winged helix-like DNA-binding domain superfamily/Winged helix DNA-binding domain"/>
    <property type="match status" value="3"/>
</dbReference>
<evidence type="ECO:0000256" key="1">
    <source>
        <dbReference type="ARBA" id="ARBA00004496"/>
    </source>
</evidence>